<dbReference type="PANTHER" id="PTHR33744:SF7">
    <property type="entry name" value="PUCR FAMILY TRANSCRIPTIONAL REGULATOR"/>
    <property type="match status" value="1"/>
</dbReference>
<reference evidence="4" key="1">
    <citation type="submission" date="2014-08" db="EMBL/GenBank/DDBJ databases">
        <authorList>
            <person name="Falentin Helene"/>
        </authorList>
    </citation>
    <scope>NUCLEOTIDE SEQUENCE</scope>
</reference>
<name>A0A068VR10_PROFF</name>
<proteinExistence type="inferred from homology"/>
<evidence type="ECO:0000256" key="1">
    <source>
        <dbReference type="ARBA" id="ARBA00006754"/>
    </source>
</evidence>
<evidence type="ECO:0000259" key="3">
    <source>
        <dbReference type="Pfam" id="PF17853"/>
    </source>
</evidence>
<dbReference type="EMBL" id="LM676425">
    <property type="protein sequence ID" value="CEP26801.1"/>
    <property type="molecule type" value="Genomic_DNA"/>
</dbReference>
<accession>A0A068VR10</accession>
<comment type="similarity">
    <text evidence="1">Belongs to the CdaR family.</text>
</comment>
<dbReference type="AlphaFoldDB" id="A0A068VR10"/>
<dbReference type="InterPro" id="IPR025736">
    <property type="entry name" value="PucR_C-HTH_dom"/>
</dbReference>
<evidence type="ECO:0008006" key="5">
    <source>
        <dbReference type="Google" id="ProtNLM"/>
    </source>
</evidence>
<dbReference type="Pfam" id="PF17853">
    <property type="entry name" value="GGDEF_2"/>
    <property type="match status" value="1"/>
</dbReference>
<dbReference type="Pfam" id="PF13556">
    <property type="entry name" value="HTH_30"/>
    <property type="match status" value="1"/>
</dbReference>
<sequence>MTGGLPPVLSDQRRATITAHLVAHSGELTTRVVEAIQSRHSWFTRLGAEERSWITVVARAGIDNFISWFADDAKADVNPGSLFNAAPRALTRKVSLHQTVDLVRTTVDVVGEQINELVPPQERRALELAIVYFSRDVAFAAAELYARAAELRGGWDERMEALIIDAVVRGEADDMVVSRASALGWHSQGAVMVVVGPSAAGADLESYRHAAEALGLAVLASRQGGRVILIGSGEQLTDRDAALALVARLESRFGVGNIIVGPLAPDLANANRAARTALAAARVAYAWPDCPRVASSAQLLPERALANQDDAREALLEEIYKPLADAGGELLHTAASFLEHGSLEATARSLFIHPNTVRYRLKRIAQTTGNSLTNPRQAYVLRLAITLGRLAEGQEEGANARMHR</sequence>
<evidence type="ECO:0000313" key="4">
    <source>
        <dbReference type="EMBL" id="CEP26801.1"/>
    </source>
</evidence>
<organism evidence="4">
    <name type="scientific">Propionibacterium freudenreichii subsp. freudenreichii</name>
    <dbReference type="NCBI Taxonomy" id="66712"/>
    <lineage>
        <taxon>Bacteria</taxon>
        <taxon>Bacillati</taxon>
        <taxon>Actinomycetota</taxon>
        <taxon>Actinomycetes</taxon>
        <taxon>Propionibacteriales</taxon>
        <taxon>Propionibacteriaceae</taxon>
        <taxon>Propionibacterium</taxon>
    </lineage>
</organism>
<feature type="domain" description="CdaR GGDEF-like" evidence="3">
    <location>
        <begin position="170"/>
        <end position="283"/>
    </location>
</feature>
<evidence type="ECO:0000259" key="2">
    <source>
        <dbReference type="Pfam" id="PF13556"/>
    </source>
</evidence>
<dbReference type="GeneID" id="61222369"/>
<protein>
    <recommendedName>
        <fullName evidence="5">PucR family transcriptional regulator</fullName>
    </recommendedName>
</protein>
<feature type="domain" description="PucR C-terminal helix-turn-helix" evidence="2">
    <location>
        <begin position="330"/>
        <end position="386"/>
    </location>
</feature>
<dbReference type="Gene3D" id="1.10.10.2840">
    <property type="entry name" value="PucR C-terminal helix-turn-helix domain"/>
    <property type="match status" value="1"/>
</dbReference>
<dbReference type="KEGG" id="pfre:RM25_1227"/>
<dbReference type="RefSeq" id="WP_044636188.1">
    <property type="nucleotide sequence ID" value="NZ_CP010341.1"/>
</dbReference>
<dbReference type="InterPro" id="IPR041522">
    <property type="entry name" value="CdaR_GGDEF"/>
</dbReference>
<dbReference type="PATRIC" id="fig|66712.6.peg.1255"/>
<dbReference type="InterPro" id="IPR051448">
    <property type="entry name" value="CdaR-like_regulators"/>
</dbReference>
<gene>
    <name evidence="4" type="ORF">PFCIRM138_09985</name>
</gene>
<dbReference type="PANTHER" id="PTHR33744">
    <property type="entry name" value="CARBOHYDRATE DIACID REGULATOR"/>
    <property type="match status" value="1"/>
</dbReference>
<dbReference type="InterPro" id="IPR042070">
    <property type="entry name" value="PucR_C-HTH_sf"/>
</dbReference>